<evidence type="ECO:0000256" key="1">
    <source>
        <dbReference type="SAM" id="MobiDB-lite"/>
    </source>
</evidence>
<evidence type="ECO:0000313" key="3">
    <source>
        <dbReference type="Proteomes" id="UP000308652"/>
    </source>
</evidence>
<feature type="compositionally biased region" description="Basic and acidic residues" evidence="1">
    <location>
        <begin position="21"/>
        <end position="40"/>
    </location>
</feature>
<dbReference type="Proteomes" id="UP000308652">
    <property type="component" value="Unassembled WGS sequence"/>
</dbReference>
<protein>
    <submittedName>
        <fullName evidence="2">Uncharacterized protein</fullName>
    </submittedName>
</protein>
<feature type="compositionally biased region" description="Basic and acidic residues" evidence="1">
    <location>
        <begin position="1"/>
        <end position="11"/>
    </location>
</feature>
<organism evidence="2 3">
    <name type="scientific">Crucibulum laeve</name>
    <dbReference type="NCBI Taxonomy" id="68775"/>
    <lineage>
        <taxon>Eukaryota</taxon>
        <taxon>Fungi</taxon>
        <taxon>Dikarya</taxon>
        <taxon>Basidiomycota</taxon>
        <taxon>Agaricomycotina</taxon>
        <taxon>Agaricomycetes</taxon>
        <taxon>Agaricomycetidae</taxon>
        <taxon>Agaricales</taxon>
        <taxon>Agaricineae</taxon>
        <taxon>Nidulariaceae</taxon>
        <taxon>Crucibulum</taxon>
    </lineage>
</organism>
<gene>
    <name evidence="2" type="ORF">BDQ12DRAFT_682389</name>
</gene>
<dbReference type="EMBL" id="ML213600">
    <property type="protein sequence ID" value="TFK39217.1"/>
    <property type="molecule type" value="Genomic_DNA"/>
</dbReference>
<evidence type="ECO:0000313" key="2">
    <source>
        <dbReference type="EMBL" id="TFK39217.1"/>
    </source>
</evidence>
<feature type="region of interest" description="Disordered" evidence="1">
    <location>
        <begin position="1"/>
        <end position="76"/>
    </location>
</feature>
<sequence>MESRFVGDKQVDQFSPQDLTKIPDEELTKRDVKRIQEHEGPGAAVRAGAATRNPEDYDTKGRGGQGNVVPQADPVI</sequence>
<reference evidence="2 3" key="1">
    <citation type="journal article" date="2019" name="Nat. Ecol. Evol.">
        <title>Megaphylogeny resolves global patterns of mushroom evolution.</title>
        <authorList>
            <person name="Varga T."/>
            <person name="Krizsan K."/>
            <person name="Foldi C."/>
            <person name="Dima B."/>
            <person name="Sanchez-Garcia M."/>
            <person name="Sanchez-Ramirez S."/>
            <person name="Szollosi G.J."/>
            <person name="Szarkandi J.G."/>
            <person name="Papp V."/>
            <person name="Albert L."/>
            <person name="Andreopoulos W."/>
            <person name="Angelini C."/>
            <person name="Antonin V."/>
            <person name="Barry K.W."/>
            <person name="Bougher N.L."/>
            <person name="Buchanan P."/>
            <person name="Buyck B."/>
            <person name="Bense V."/>
            <person name="Catcheside P."/>
            <person name="Chovatia M."/>
            <person name="Cooper J."/>
            <person name="Damon W."/>
            <person name="Desjardin D."/>
            <person name="Finy P."/>
            <person name="Geml J."/>
            <person name="Haridas S."/>
            <person name="Hughes K."/>
            <person name="Justo A."/>
            <person name="Karasinski D."/>
            <person name="Kautmanova I."/>
            <person name="Kiss B."/>
            <person name="Kocsube S."/>
            <person name="Kotiranta H."/>
            <person name="LaButti K.M."/>
            <person name="Lechner B.E."/>
            <person name="Liimatainen K."/>
            <person name="Lipzen A."/>
            <person name="Lukacs Z."/>
            <person name="Mihaltcheva S."/>
            <person name="Morgado L.N."/>
            <person name="Niskanen T."/>
            <person name="Noordeloos M.E."/>
            <person name="Ohm R.A."/>
            <person name="Ortiz-Santana B."/>
            <person name="Ovrebo C."/>
            <person name="Racz N."/>
            <person name="Riley R."/>
            <person name="Savchenko A."/>
            <person name="Shiryaev A."/>
            <person name="Soop K."/>
            <person name="Spirin V."/>
            <person name="Szebenyi C."/>
            <person name="Tomsovsky M."/>
            <person name="Tulloss R.E."/>
            <person name="Uehling J."/>
            <person name="Grigoriev I.V."/>
            <person name="Vagvolgyi C."/>
            <person name="Papp T."/>
            <person name="Martin F.M."/>
            <person name="Miettinen O."/>
            <person name="Hibbett D.S."/>
            <person name="Nagy L.G."/>
        </authorList>
    </citation>
    <scope>NUCLEOTIDE SEQUENCE [LARGE SCALE GENOMIC DNA]</scope>
    <source>
        <strain evidence="2 3">CBS 166.37</strain>
    </source>
</reference>
<dbReference type="AlphaFoldDB" id="A0A5C3M324"/>
<proteinExistence type="predicted"/>
<keyword evidence="3" id="KW-1185">Reference proteome</keyword>
<accession>A0A5C3M324</accession>
<name>A0A5C3M324_9AGAR</name>
<dbReference type="OrthoDB" id="3003491at2759"/>